<proteinExistence type="predicted"/>
<dbReference type="Gene3D" id="3.30.420.10">
    <property type="entry name" value="Ribonuclease H-like superfamily/Ribonuclease H"/>
    <property type="match status" value="1"/>
</dbReference>
<reference evidence="1" key="1">
    <citation type="submission" date="2023-03" db="EMBL/GenBank/DDBJ databases">
        <title>Chromosome-scale reference genome and RAD-based genetic map of yellow starthistle (Centaurea solstitialis) reveal putative structural variation and QTLs associated with invader traits.</title>
        <authorList>
            <person name="Reatini B."/>
            <person name="Cang F.A."/>
            <person name="Jiang Q."/>
            <person name="Mckibben M.T.W."/>
            <person name="Barker M.S."/>
            <person name="Rieseberg L.H."/>
            <person name="Dlugosch K.M."/>
        </authorList>
    </citation>
    <scope>NUCLEOTIDE SEQUENCE</scope>
    <source>
        <strain evidence="1">CAN-66</strain>
        <tissue evidence="1">Leaf</tissue>
    </source>
</reference>
<dbReference type="Proteomes" id="UP001172457">
    <property type="component" value="Chromosome 5"/>
</dbReference>
<dbReference type="InterPro" id="IPR012337">
    <property type="entry name" value="RNaseH-like_sf"/>
</dbReference>
<dbReference type="AlphaFoldDB" id="A0AA38TA47"/>
<comment type="caution">
    <text evidence="1">The sequence shown here is derived from an EMBL/GenBank/DDBJ whole genome shotgun (WGS) entry which is preliminary data.</text>
</comment>
<sequence>MSEIQRIRAKQRSRLIPQKGGGIGSGKALSWTTYPKNRTFSVTVDTDKELVEKVRSQLKRSEQTIEEQEDDGKKKEVVEWSVKEIEKHLILEAEAEAEIVQKIKSALECLCMLFEPERVAHLLNQPCDTVNEWRIYQSCGVYVLVINGGHSEYYLVDRVYDHDVQRVYDHDVQRLEVLVTNSFLSNLSVRSIRSDHCTEFQKNTHETFFDEKGISQNFSYQNGVAERRNKTLIEAARSMLTEASLATQFWAEAVNTACYTQNRSLIVKRFKKTTYELFRNKKCNNSNPILPKFNGNT</sequence>
<keyword evidence="2" id="KW-1185">Reference proteome</keyword>
<organism evidence="1 2">
    <name type="scientific">Centaurea solstitialis</name>
    <name type="common">yellow star-thistle</name>
    <dbReference type="NCBI Taxonomy" id="347529"/>
    <lineage>
        <taxon>Eukaryota</taxon>
        <taxon>Viridiplantae</taxon>
        <taxon>Streptophyta</taxon>
        <taxon>Embryophyta</taxon>
        <taxon>Tracheophyta</taxon>
        <taxon>Spermatophyta</taxon>
        <taxon>Magnoliopsida</taxon>
        <taxon>eudicotyledons</taxon>
        <taxon>Gunneridae</taxon>
        <taxon>Pentapetalae</taxon>
        <taxon>asterids</taxon>
        <taxon>campanulids</taxon>
        <taxon>Asterales</taxon>
        <taxon>Asteraceae</taxon>
        <taxon>Carduoideae</taxon>
        <taxon>Cardueae</taxon>
        <taxon>Centaureinae</taxon>
        <taxon>Centaurea</taxon>
    </lineage>
</organism>
<evidence type="ECO:0000313" key="1">
    <source>
        <dbReference type="EMBL" id="KAJ9547028.1"/>
    </source>
</evidence>
<gene>
    <name evidence="1" type="ORF">OSB04_019571</name>
</gene>
<dbReference type="InterPro" id="IPR039537">
    <property type="entry name" value="Retrotran_Ty1/copia-like"/>
</dbReference>
<dbReference type="PANTHER" id="PTHR42648">
    <property type="entry name" value="TRANSPOSASE, PUTATIVE-RELATED"/>
    <property type="match status" value="1"/>
</dbReference>
<dbReference type="SUPFAM" id="SSF53098">
    <property type="entry name" value="Ribonuclease H-like"/>
    <property type="match status" value="1"/>
</dbReference>
<dbReference type="PANTHER" id="PTHR42648:SF32">
    <property type="entry name" value="RIBONUCLEASE H-LIKE DOMAIN, GAG-PRE-INTEGRASE DOMAIN PROTEIN-RELATED"/>
    <property type="match status" value="1"/>
</dbReference>
<evidence type="ECO:0000313" key="2">
    <source>
        <dbReference type="Proteomes" id="UP001172457"/>
    </source>
</evidence>
<dbReference type="GO" id="GO:0003676">
    <property type="term" value="F:nucleic acid binding"/>
    <property type="evidence" value="ECO:0007669"/>
    <property type="project" value="InterPro"/>
</dbReference>
<evidence type="ECO:0008006" key="3">
    <source>
        <dbReference type="Google" id="ProtNLM"/>
    </source>
</evidence>
<protein>
    <recommendedName>
        <fullName evidence="3">Integrase catalytic domain-containing protein</fullName>
    </recommendedName>
</protein>
<dbReference type="EMBL" id="JARYMX010000005">
    <property type="protein sequence ID" value="KAJ9547028.1"/>
    <property type="molecule type" value="Genomic_DNA"/>
</dbReference>
<dbReference type="InterPro" id="IPR036397">
    <property type="entry name" value="RNaseH_sf"/>
</dbReference>
<name>A0AA38TA47_9ASTR</name>
<accession>A0AA38TA47</accession>